<keyword evidence="6 7" id="KW-0472">Membrane</keyword>
<evidence type="ECO:0000256" key="6">
    <source>
        <dbReference type="ARBA" id="ARBA00023136"/>
    </source>
</evidence>
<keyword evidence="2" id="KW-0813">Transport</keyword>
<keyword evidence="5 7" id="KW-1133">Transmembrane helix</keyword>
<dbReference type="Proteomes" id="UP000515202">
    <property type="component" value="Unplaced"/>
</dbReference>
<evidence type="ECO:0000256" key="7">
    <source>
        <dbReference type="SAM" id="Phobius"/>
    </source>
</evidence>
<reference evidence="9" key="1">
    <citation type="submission" date="2025-08" db="UniProtKB">
        <authorList>
            <consortium name="RefSeq"/>
        </authorList>
    </citation>
    <scope>IDENTIFICATION</scope>
    <source>
        <tissue evidence="9">Kidney</tissue>
    </source>
</reference>
<evidence type="ECO:0000256" key="1">
    <source>
        <dbReference type="ARBA" id="ARBA00004141"/>
    </source>
</evidence>
<name>A0A6P3S3M2_PTEVA</name>
<evidence type="ECO:0000313" key="9">
    <source>
        <dbReference type="RefSeq" id="XP_011384616.1"/>
    </source>
</evidence>
<dbReference type="PANTHER" id="PTHR11662">
    <property type="entry name" value="SOLUTE CARRIER FAMILY 17"/>
    <property type="match status" value="1"/>
</dbReference>
<evidence type="ECO:0000256" key="4">
    <source>
        <dbReference type="ARBA" id="ARBA00022847"/>
    </source>
</evidence>
<dbReference type="GeneID" id="105310101"/>
<comment type="subcellular location">
    <subcellularLocation>
        <location evidence="1">Membrane</location>
        <topology evidence="1">Multi-pass membrane protein</topology>
    </subcellularLocation>
</comment>
<keyword evidence="8" id="KW-1185">Reference proteome</keyword>
<dbReference type="InterPro" id="IPR050382">
    <property type="entry name" value="MFS_Na/Anion_cotransporter"/>
</dbReference>
<evidence type="ECO:0000313" key="8">
    <source>
        <dbReference type="Proteomes" id="UP000515202"/>
    </source>
</evidence>
<evidence type="ECO:0000256" key="3">
    <source>
        <dbReference type="ARBA" id="ARBA00022692"/>
    </source>
</evidence>
<dbReference type="FunFam" id="1.20.1250.20:FF:000003">
    <property type="entry name" value="Solute carrier family 17 member 3"/>
    <property type="match status" value="1"/>
</dbReference>
<feature type="transmembrane region" description="Helical" evidence="7">
    <location>
        <begin position="360"/>
        <end position="377"/>
    </location>
</feature>
<keyword evidence="3 7" id="KW-0812">Transmembrane</keyword>
<dbReference type="Gene3D" id="1.20.1250.20">
    <property type="entry name" value="MFS general substrate transporter like domains"/>
    <property type="match status" value="1"/>
</dbReference>
<evidence type="ECO:0000256" key="5">
    <source>
        <dbReference type="ARBA" id="ARBA00022989"/>
    </source>
</evidence>
<sequence length="394" mass="40656">MDEKPPARGGPGFCSLRCGLAVVMHLSNLALITQRVGLSIAIVAMVNGTQRLAAPNATVGADVHGDPGYDNSKVGDIGKRENVRKGTGERVSAARSRCDSAGVGAFPRFEPLHGPALQGPGPSLSGVLRGAAGLRGGLPASPPHRVPALQSGVLSSLPFVAASSCTVLGGQLADFLLSRGLLRLITVRKLFKGRGHAPSRAVPVAGGAAGLRGLPASAPHRVPALQSGVLSSLPFVAASSCTVLGGQLADFLLSRGLLRLITVRKLFSALGLLLPSLCAVALPFAAPSYAMTLTLLILIPGTSNLCDSGFIINTLDVAPRYASFLMGVSRGFGLVAGIMSATATGFLISQDSVSGWRNVFFLSAAVNVFGLAFYLTFGQAEIQDWAKERTLTRL</sequence>
<dbReference type="GO" id="GO:0015293">
    <property type="term" value="F:symporter activity"/>
    <property type="evidence" value="ECO:0007669"/>
    <property type="project" value="UniProtKB-KW"/>
</dbReference>
<accession>A0A6P3S3M2</accession>
<keyword evidence="4" id="KW-0769">Symport</keyword>
<gene>
    <name evidence="9" type="primary">LOC105310101</name>
</gene>
<feature type="transmembrane region" description="Helical" evidence="7">
    <location>
        <begin position="324"/>
        <end position="348"/>
    </location>
</feature>
<proteinExistence type="predicted"/>
<dbReference type="KEGG" id="pvp:105310101"/>
<feature type="transmembrane region" description="Helical" evidence="7">
    <location>
        <begin position="266"/>
        <end position="286"/>
    </location>
</feature>
<dbReference type="RefSeq" id="XP_011384616.1">
    <property type="nucleotide sequence ID" value="XM_011386314.2"/>
</dbReference>
<protein>
    <submittedName>
        <fullName evidence="9">Sodium-dependent phosphate transport protein 3-like</fullName>
    </submittedName>
</protein>
<dbReference type="PANTHER" id="PTHR11662:SF193">
    <property type="entry name" value="SODIUM-DEPENDENT PHOSPHATE TRANSPORT PROTEIN 3"/>
    <property type="match status" value="1"/>
</dbReference>
<dbReference type="GO" id="GO:0016324">
    <property type="term" value="C:apical plasma membrane"/>
    <property type="evidence" value="ECO:0007669"/>
    <property type="project" value="TreeGrafter"/>
</dbReference>
<dbReference type="InterPro" id="IPR036259">
    <property type="entry name" value="MFS_trans_sf"/>
</dbReference>
<dbReference type="GO" id="GO:0006820">
    <property type="term" value="P:monoatomic anion transport"/>
    <property type="evidence" value="ECO:0007669"/>
    <property type="project" value="TreeGrafter"/>
</dbReference>
<dbReference type="OrthoDB" id="2985014at2759"/>
<dbReference type="AlphaFoldDB" id="A0A6P3S3M2"/>
<organism evidence="8 9">
    <name type="scientific">Pteropus vampyrus</name>
    <name type="common">Large flying fox</name>
    <dbReference type="NCBI Taxonomy" id="132908"/>
    <lineage>
        <taxon>Eukaryota</taxon>
        <taxon>Metazoa</taxon>
        <taxon>Chordata</taxon>
        <taxon>Craniata</taxon>
        <taxon>Vertebrata</taxon>
        <taxon>Euteleostomi</taxon>
        <taxon>Mammalia</taxon>
        <taxon>Eutheria</taxon>
        <taxon>Laurasiatheria</taxon>
        <taxon>Chiroptera</taxon>
        <taxon>Yinpterochiroptera</taxon>
        <taxon>Pteropodoidea</taxon>
        <taxon>Pteropodidae</taxon>
        <taxon>Pteropodinae</taxon>
        <taxon>Pteropus</taxon>
    </lineage>
</organism>
<dbReference type="SUPFAM" id="SSF103473">
    <property type="entry name" value="MFS general substrate transporter"/>
    <property type="match status" value="1"/>
</dbReference>
<evidence type="ECO:0000256" key="2">
    <source>
        <dbReference type="ARBA" id="ARBA00022448"/>
    </source>
</evidence>
<feature type="transmembrane region" description="Helical" evidence="7">
    <location>
        <begin position="292"/>
        <end position="312"/>
    </location>
</feature>